<reference evidence="2" key="1">
    <citation type="submission" date="2023-02" db="EMBL/GenBank/DDBJ databases">
        <title>Actinokineospora globicatena NBRC 15670.</title>
        <authorList>
            <person name="Ichikawa N."/>
            <person name="Sato H."/>
            <person name="Tonouchi N."/>
        </authorList>
    </citation>
    <scope>NUCLEOTIDE SEQUENCE</scope>
    <source>
        <strain evidence="2">NBRC 15670</strain>
    </source>
</reference>
<feature type="domain" description="Helix-turn-helix" evidence="1">
    <location>
        <begin position="22"/>
        <end position="70"/>
    </location>
</feature>
<dbReference type="NCBIfam" id="TIGR01764">
    <property type="entry name" value="excise"/>
    <property type="match status" value="1"/>
</dbReference>
<keyword evidence="3" id="KW-1185">Reference proteome</keyword>
<organism evidence="2 3">
    <name type="scientific">Actinokineospora globicatena</name>
    <dbReference type="NCBI Taxonomy" id="103729"/>
    <lineage>
        <taxon>Bacteria</taxon>
        <taxon>Bacillati</taxon>
        <taxon>Actinomycetota</taxon>
        <taxon>Actinomycetes</taxon>
        <taxon>Pseudonocardiales</taxon>
        <taxon>Pseudonocardiaceae</taxon>
        <taxon>Actinokineospora</taxon>
    </lineage>
</organism>
<accession>A0A9W6QNH9</accession>
<dbReference type="Proteomes" id="UP001165042">
    <property type="component" value="Unassembled WGS sequence"/>
</dbReference>
<evidence type="ECO:0000313" key="2">
    <source>
        <dbReference type="EMBL" id="GLW91885.1"/>
    </source>
</evidence>
<dbReference type="GO" id="GO:0003677">
    <property type="term" value="F:DNA binding"/>
    <property type="evidence" value="ECO:0007669"/>
    <property type="project" value="InterPro"/>
</dbReference>
<sequence>MTTNLSGHGPAHQAESSTPLLLLTVEDAARQLSIGRTRMFALIKDGAIASVRIGRSRRVPEDAVRAYVQRLIATPLSA</sequence>
<protein>
    <recommendedName>
        <fullName evidence="1">Helix-turn-helix domain-containing protein</fullName>
    </recommendedName>
</protein>
<name>A0A9W6QNH9_9PSEU</name>
<proteinExistence type="predicted"/>
<dbReference type="RefSeq" id="WP_285610665.1">
    <property type="nucleotide sequence ID" value="NZ_BSSD01000004.1"/>
</dbReference>
<dbReference type="InterPro" id="IPR041657">
    <property type="entry name" value="HTH_17"/>
</dbReference>
<dbReference type="Pfam" id="PF12728">
    <property type="entry name" value="HTH_17"/>
    <property type="match status" value="1"/>
</dbReference>
<dbReference type="AlphaFoldDB" id="A0A9W6QNH9"/>
<dbReference type="InterPro" id="IPR010093">
    <property type="entry name" value="SinI_DNA-bd"/>
</dbReference>
<comment type="caution">
    <text evidence="2">The sequence shown here is derived from an EMBL/GenBank/DDBJ whole genome shotgun (WGS) entry which is preliminary data.</text>
</comment>
<dbReference type="EMBL" id="BSSD01000004">
    <property type="protein sequence ID" value="GLW91885.1"/>
    <property type="molecule type" value="Genomic_DNA"/>
</dbReference>
<gene>
    <name evidence="2" type="ORF">Aglo03_27010</name>
</gene>
<evidence type="ECO:0000313" key="3">
    <source>
        <dbReference type="Proteomes" id="UP001165042"/>
    </source>
</evidence>
<evidence type="ECO:0000259" key="1">
    <source>
        <dbReference type="Pfam" id="PF12728"/>
    </source>
</evidence>